<feature type="transmembrane region" description="Helical" evidence="6">
    <location>
        <begin position="119"/>
        <end position="141"/>
    </location>
</feature>
<keyword evidence="2 6" id="KW-0812">Transmembrane</keyword>
<feature type="transmembrane region" description="Helical" evidence="6">
    <location>
        <begin position="6"/>
        <end position="29"/>
    </location>
</feature>
<dbReference type="PANTHER" id="PTHR33048">
    <property type="entry name" value="PTH11-LIKE INTEGRAL MEMBRANE PROTEIN (AFU_ORTHOLOGUE AFUA_5G11245)"/>
    <property type="match status" value="1"/>
</dbReference>
<evidence type="ECO:0000256" key="6">
    <source>
        <dbReference type="SAM" id="Phobius"/>
    </source>
</evidence>
<feature type="transmembrane region" description="Helical" evidence="6">
    <location>
        <begin position="165"/>
        <end position="188"/>
    </location>
</feature>
<feature type="domain" description="Rhodopsin" evidence="7">
    <location>
        <begin position="25"/>
        <end position="255"/>
    </location>
</feature>
<evidence type="ECO:0000313" key="9">
    <source>
        <dbReference type="Proteomes" id="UP000756346"/>
    </source>
</evidence>
<comment type="similarity">
    <text evidence="5">Belongs to the SAT4 family.</text>
</comment>
<dbReference type="Pfam" id="PF20684">
    <property type="entry name" value="Fung_rhodopsin"/>
    <property type="match status" value="1"/>
</dbReference>
<keyword evidence="9" id="KW-1185">Reference proteome</keyword>
<feature type="transmembrane region" description="Helical" evidence="6">
    <location>
        <begin position="84"/>
        <end position="107"/>
    </location>
</feature>
<dbReference type="PANTHER" id="PTHR33048:SF114">
    <property type="entry name" value="MEMBRANE PROTEIN PTH11-LIKE, PUTATIVE (AFU_ORTHOLOGUE AFUA_7G06620)-RELATED"/>
    <property type="match status" value="1"/>
</dbReference>
<evidence type="ECO:0000313" key="8">
    <source>
        <dbReference type="EMBL" id="KAH7035935.1"/>
    </source>
</evidence>
<evidence type="ECO:0000256" key="5">
    <source>
        <dbReference type="ARBA" id="ARBA00038359"/>
    </source>
</evidence>
<evidence type="ECO:0000256" key="3">
    <source>
        <dbReference type="ARBA" id="ARBA00022989"/>
    </source>
</evidence>
<organism evidence="8 9">
    <name type="scientific">Microdochium trichocladiopsis</name>
    <dbReference type="NCBI Taxonomy" id="1682393"/>
    <lineage>
        <taxon>Eukaryota</taxon>
        <taxon>Fungi</taxon>
        <taxon>Dikarya</taxon>
        <taxon>Ascomycota</taxon>
        <taxon>Pezizomycotina</taxon>
        <taxon>Sordariomycetes</taxon>
        <taxon>Xylariomycetidae</taxon>
        <taxon>Xylariales</taxon>
        <taxon>Microdochiaceae</taxon>
        <taxon>Microdochium</taxon>
    </lineage>
</organism>
<dbReference type="GeneID" id="70193232"/>
<dbReference type="InterPro" id="IPR052337">
    <property type="entry name" value="SAT4-like"/>
</dbReference>
<dbReference type="InterPro" id="IPR049326">
    <property type="entry name" value="Rhodopsin_dom_fungi"/>
</dbReference>
<dbReference type="AlphaFoldDB" id="A0A9P8YDI4"/>
<reference evidence="8" key="1">
    <citation type="journal article" date="2021" name="Nat. Commun.">
        <title>Genetic determinants of endophytism in the Arabidopsis root mycobiome.</title>
        <authorList>
            <person name="Mesny F."/>
            <person name="Miyauchi S."/>
            <person name="Thiergart T."/>
            <person name="Pickel B."/>
            <person name="Atanasova L."/>
            <person name="Karlsson M."/>
            <person name="Huettel B."/>
            <person name="Barry K.W."/>
            <person name="Haridas S."/>
            <person name="Chen C."/>
            <person name="Bauer D."/>
            <person name="Andreopoulos W."/>
            <person name="Pangilinan J."/>
            <person name="LaButti K."/>
            <person name="Riley R."/>
            <person name="Lipzen A."/>
            <person name="Clum A."/>
            <person name="Drula E."/>
            <person name="Henrissat B."/>
            <person name="Kohler A."/>
            <person name="Grigoriev I.V."/>
            <person name="Martin F.M."/>
            <person name="Hacquard S."/>
        </authorList>
    </citation>
    <scope>NUCLEOTIDE SEQUENCE</scope>
    <source>
        <strain evidence="8">MPI-CAGE-CH-0230</strain>
    </source>
</reference>
<accession>A0A9P8YDI4</accession>
<feature type="transmembrane region" description="Helical" evidence="6">
    <location>
        <begin position="200"/>
        <end position="222"/>
    </location>
</feature>
<dbReference type="Proteomes" id="UP000756346">
    <property type="component" value="Unassembled WGS sequence"/>
</dbReference>
<keyword evidence="3 6" id="KW-1133">Transmembrane helix</keyword>
<proteinExistence type="inferred from homology"/>
<evidence type="ECO:0000256" key="1">
    <source>
        <dbReference type="ARBA" id="ARBA00004141"/>
    </source>
</evidence>
<feature type="transmembrane region" description="Helical" evidence="6">
    <location>
        <begin position="228"/>
        <end position="248"/>
    </location>
</feature>
<evidence type="ECO:0000259" key="7">
    <source>
        <dbReference type="Pfam" id="PF20684"/>
    </source>
</evidence>
<dbReference type="RefSeq" id="XP_046016028.1">
    <property type="nucleotide sequence ID" value="XM_046163686.1"/>
</dbReference>
<comment type="caution">
    <text evidence="8">The sequence shown here is derived from an EMBL/GenBank/DDBJ whole genome shotgun (WGS) entry which is preliminary data.</text>
</comment>
<dbReference type="OrthoDB" id="5378633at2759"/>
<sequence>MAAEGLGQVVSWYICTVVAVGFLIARLIVRWQRLAALYLEDGLLCLAACCLIGDLIIQHYMWTLGLAEPQASVSFENFVSMMKMIIPGSTLYVTSLWLIKLALVIFYKKIAAPGTKMQLAYNITLGFLVCSWLVIFFDIMFQCYPHDKRWSIDPSYQCDPKQSEINYWLTVILNIFSDIVIICLPVTMVMKLQMKMKQKIGVAGIFALGIFVVIASIIRAYYSHNGAQMITCTVSMIEAAVAIVAACLPPLRSVILGHTTTQSSSYAKRYELSYVNRKSTRTPASSWSTRRLRWIRARRIRIPAARDGDERRDEVTMLLPKTRFFSVLPHETTPR</sequence>
<gene>
    <name evidence="8" type="ORF">B0I36DRAFT_97951</name>
</gene>
<keyword evidence="4 6" id="KW-0472">Membrane</keyword>
<dbReference type="EMBL" id="JAGTJQ010000003">
    <property type="protein sequence ID" value="KAH7035935.1"/>
    <property type="molecule type" value="Genomic_DNA"/>
</dbReference>
<evidence type="ECO:0000256" key="4">
    <source>
        <dbReference type="ARBA" id="ARBA00023136"/>
    </source>
</evidence>
<evidence type="ECO:0000256" key="2">
    <source>
        <dbReference type="ARBA" id="ARBA00022692"/>
    </source>
</evidence>
<protein>
    <recommendedName>
        <fullName evidence="7">Rhodopsin domain-containing protein</fullName>
    </recommendedName>
</protein>
<feature type="transmembrane region" description="Helical" evidence="6">
    <location>
        <begin position="41"/>
        <end position="64"/>
    </location>
</feature>
<name>A0A9P8YDI4_9PEZI</name>
<comment type="subcellular location">
    <subcellularLocation>
        <location evidence="1">Membrane</location>
        <topology evidence="1">Multi-pass membrane protein</topology>
    </subcellularLocation>
</comment>
<dbReference type="GO" id="GO:0016020">
    <property type="term" value="C:membrane"/>
    <property type="evidence" value="ECO:0007669"/>
    <property type="project" value="UniProtKB-SubCell"/>
</dbReference>